<dbReference type="OrthoDB" id="3944240at2759"/>
<gene>
    <name evidence="13" type="ORF">EHS24_007772</name>
</gene>
<dbReference type="RefSeq" id="XP_028477009.1">
    <property type="nucleotide sequence ID" value="XM_028623116.1"/>
</dbReference>
<reference evidence="13 14" key="1">
    <citation type="submission" date="2018-11" db="EMBL/GenBank/DDBJ databases">
        <title>Genome sequence of Apiotrichum porosum DSM 27194.</title>
        <authorList>
            <person name="Aliyu H."/>
            <person name="Gorte O."/>
            <person name="Ochsenreither K."/>
        </authorList>
    </citation>
    <scope>NUCLEOTIDE SEQUENCE [LARGE SCALE GENOMIC DNA]</scope>
    <source>
        <strain evidence="13 14">DSM 27194</strain>
    </source>
</reference>
<evidence type="ECO:0000256" key="7">
    <source>
        <dbReference type="ARBA" id="ARBA00023002"/>
    </source>
</evidence>
<dbReference type="InterPro" id="IPR013130">
    <property type="entry name" value="Fe3_Rdtase_TM_dom"/>
</dbReference>
<dbReference type="CDD" id="cd06186">
    <property type="entry name" value="NOX_Duox_like_FAD_NADP"/>
    <property type="match status" value="1"/>
</dbReference>
<comment type="similarity">
    <text evidence="2">Belongs to the ferric reductase (FRE) family.</text>
</comment>
<organism evidence="13 14">
    <name type="scientific">Apiotrichum porosum</name>
    <dbReference type="NCBI Taxonomy" id="105984"/>
    <lineage>
        <taxon>Eukaryota</taxon>
        <taxon>Fungi</taxon>
        <taxon>Dikarya</taxon>
        <taxon>Basidiomycota</taxon>
        <taxon>Agaricomycotina</taxon>
        <taxon>Tremellomycetes</taxon>
        <taxon>Trichosporonales</taxon>
        <taxon>Trichosporonaceae</taxon>
        <taxon>Apiotrichum</taxon>
    </lineage>
</organism>
<dbReference type="GO" id="GO:0015677">
    <property type="term" value="P:copper ion import"/>
    <property type="evidence" value="ECO:0007669"/>
    <property type="project" value="TreeGrafter"/>
</dbReference>
<evidence type="ECO:0000259" key="12">
    <source>
        <dbReference type="PROSITE" id="PS51384"/>
    </source>
</evidence>
<evidence type="ECO:0000256" key="1">
    <source>
        <dbReference type="ARBA" id="ARBA00004141"/>
    </source>
</evidence>
<comment type="subcellular location">
    <subcellularLocation>
        <location evidence="1">Membrane</location>
        <topology evidence="1">Multi-pass membrane protein</topology>
    </subcellularLocation>
</comment>
<dbReference type="Gene3D" id="3.40.50.80">
    <property type="entry name" value="Nucleotide-binding domain of ferredoxin-NADP reductase (FNR) module"/>
    <property type="match status" value="1"/>
</dbReference>
<keyword evidence="14" id="KW-1185">Reference proteome</keyword>
<feature type="domain" description="FAD-binding FR-type" evidence="12">
    <location>
        <begin position="295"/>
        <end position="451"/>
    </location>
</feature>
<feature type="transmembrane region" description="Helical" evidence="11">
    <location>
        <begin position="135"/>
        <end position="160"/>
    </location>
</feature>
<name>A0A427XVE7_9TREE</name>
<keyword evidence="7" id="KW-0560">Oxidoreductase</keyword>
<keyword evidence="5" id="KW-0249">Electron transport</keyword>
<keyword evidence="9 11" id="KW-0472">Membrane</keyword>
<proteinExistence type="inferred from homology"/>
<feature type="transmembrane region" description="Helical" evidence="11">
    <location>
        <begin position="271"/>
        <end position="290"/>
    </location>
</feature>
<dbReference type="InterPro" id="IPR013121">
    <property type="entry name" value="Fe_red_NAD-bd_6"/>
</dbReference>
<dbReference type="GeneID" id="39592315"/>
<dbReference type="InterPro" id="IPR051410">
    <property type="entry name" value="Ferric/Cupric_Reductase"/>
</dbReference>
<dbReference type="GO" id="GO:0006879">
    <property type="term" value="P:intracellular iron ion homeostasis"/>
    <property type="evidence" value="ECO:0007669"/>
    <property type="project" value="TreeGrafter"/>
</dbReference>
<evidence type="ECO:0000256" key="8">
    <source>
        <dbReference type="ARBA" id="ARBA00023065"/>
    </source>
</evidence>
<evidence type="ECO:0000256" key="6">
    <source>
        <dbReference type="ARBA" id="ARBA00022989"/>
    </source>
</evidence>
<dbReference type="Proteomes" id="UP000279236">
    <property type="component" value="Unassembled WGS sequence"/>
</dbReference>
<keyword evidence="4 11" id="KW-0812">Transmembrane</keyword>
<dbReference type="PANTHER" id="PTHR32361">
    <property type="entry name" value="FERRIC/CUPRIC REDUCTASE TRANSMEMBRANE COMPONENT"/>
    <property type="match status" value="1"/>
</dbReference>
<keyword evidence="10" id="KW-0325">Glycoprotein</keyword>
<evidence type="ECO:0000313" key="13">
    <source>
        <dbReference type="EMBL" id="RSH82777.1"/>
    </source>
</evidence>
<dbReference type="SUPFAM" id="SSF52343">
    <property type="entry name" value="Ferredoxin reductase-like, C-terminal NADP-linked domain"/>
    <property type="match status" value="1"/>
</dbReference>
<keyword evidence="6 11" id="KW-1133">Transmembrane helix</keyword>
<dbReference type="InterPro" id="IPR017927">
    <property type="entry name" value="FAD-bd_FR_type"/>
</dbReference>
<dbReference type="PROSITE" id="PS51384">
    <property type="entry name" value="FAD_FR"/>
    <property type="match status" value="1"/>
</dbReference>
<dbReference type="Pfam" id="PF08030">
    <property type="entry name" value="NAD_binding_6"/>
    <property type="match status" value="1"/>
</dbReference>
<dbReference type="EMBL" id="RSCE01000005">
    <property type="protein sequence ID" value="RSH82777.1"/>
    <property type="molecule type" value="Genomic_DNA"/>
</dbReference>
<dbReference type="Pfam" id="PF08022">
    <property type="entry name" value="FAD_binding_8"/>
    <property type="match status" value="1"/>
</dbReference>
<dbReference type="STRING" id="105984.A0A427XVE7"/>
<dbReference type="InterPro" id="IPR013112">
    <property type="entry name" value="FAD-bd_8"/>
</dbReference>
<dbReference type="PANTHER" id="PTHR32361:SF9">
    <property type="entry name" value="FERRIC REDUCTASE TRANSMEMBRANE COMPONENT 3-RELATED"/>
    <property type="match status" value="1"/>
</dbReference>
<keyword evidence="3" id="KW-0813">Transport</keyword>
<dbReference type="AlphaFoldDB" id="A0A427XVE7"/>
<feature type="transmembrane region" description="Helical" evidence="11">
    <location>
        <begin position="37"/>
        <end position="55"/>
    </location>
</feature>
<evidence type="ECO:0000256" key="10">
    <source>
        <dbReference type="ARBA" id="ARBA00023180"/>
    </source>
</evidence>
<sequence length="627" mass="69097">MADSNLLSRTLPGEIPASLQVYNSYAVDPAWQIKFTIIWTSVLAFTTVASIPWVIHALRTRRLYAGLAITESMNTPELRLTGERTRSNRVARPSFLARPLCAAQAVWQSVTLFAIPMPNVRLWKSQVADCCRRSYFSLGVGQIVLVAAYMAAVIACFTVGAPLTQNSNRPGFIALAQLPVVILLSLKSPLPLPVFLPSLSYEHYNFLHRWAGRTTWLAATVHGAMWLHQFITTNQMSQIQTDKTKRGLVSYAMLCMLVITSLKPVRRLCYQLFWCAHVMFFVGFFAAISYHTPYSRPWIFPCVAIYAYDHFVRLLRYRVKDATIVPVDSTMTMIHIPDCDGGWLPTQHVNVRVLKGAGIFEAHPFTITNAPASGLTGSPRGIVLYAKVAGDWTRRLHKMASDHSLETGDDYEEREAFIKAETEGKEPHGADHPGRHVTVMIDGPYGGLKMDLGEYESVLVVAGGSGVTFLLGTIEEALSRREKGHGPRIIDVAWVVRDLSTIEALAPTLSHLFAIASRLEVELKYNLYLTDPPFPLPTCPAVLPDTTTMSPYRPEIAQLVRQALPACVHVSEEETDTGPAETHGGLAVVAAGPEGLVMEARNAVAGISVAARVRCGGIGFHDEVYSL</sequence>
<evidence type="ECO:0000256" key="4">
    <source>
        <dbReference type="ARBA" id="ARBA00022692"/>
    </source>
</evidence>
<dbReference type="Pfam" id="PF01794">
    <property type="entry name" value="Ferric_reduct"/>
    <property type="match status" value="1"/>
</dbReference>
<dbReference type="GO" id="GO:0000293">
    <property type="term" value="F:ferric-chelate reductase activity"/>
    <property type="evidence" value="ECO:0007669"/>
    <property type="project" value="UniProtKB-ARBA"/>
</dbReference>
<evidence type="ECO:0000256" key="9">
    <source>
        <dbReference type="ARBA" id="ARBA00023136"/>
    </source>
</evidence>
<dbReference type="InterPro" id="IPR039261">
    <property type="entry name" value="FNR_nucleotide-bd"/>
</dbReference>
<protein>
    <recommendedName>
        <fullName evidence="12">FAD-binding FR-type domain-containing protein</fullName>
    </recommendedName>
</protein>
<dbReference type="SFLD" id="SFLDG01168">
    <property type="entry name" value="Ferric_reductase_subgroup_(FRE"/>
    <property type="match status" value="1"/>
</dbReference>
<accession>A0A427XVE7</accession>
<dbReference type="GO" id="GO:0005886">
    <property type="term" value="C:plasma membrane"/>
    <property type="evidence" value="ECO:0007669"/>
    <property type="project" value="TreeGrafter"/>
</dbReference>
<comment type="caution">
    <text evidence="13">The sequence shown here is derived from an EMBL/GenBank/DDBJ whole genome shotgun (WGS) entry which is preliminary data.</text>
</comment>
<evidence type="ECO:0000256" key="3">
    <source>
        <dbReference type="ARBA" id="ARBA00022448"/>
    </source>
</evidence>
<keyword evidence="8" id="KW-0406">Ion transport</keyword>
<feature type="transmembrane region" description="Helical" evidence="11">
    <location>
        <begin position="248"/>
        <end position="265"/>
    </location>
</feature>
<evidence type="ECO:0000313" key="14">
    <source>
        <dbReference type="Proteomes" id="UP000279236"/>
    </source>
</evidence>
<dbReference type="GO" id="GO:0006826">
    <property type="term" value="P:iron ion transport"/>
    <property type="evidence" value="ECO:0007669"/>
    <property type="project" value="TreeGrafter"/>
</dbReference>
<evidence type="ECO:0000256" key="5">
    <source>
        <dbReference type="ARBA" id="ARBA00022982"/>
    </source>
</evidence>
<dbReference type="SFLD" id="SFLDS00052">
    <property type="entry name" value="Ferric_Reductase_Domain"/>
    <property type="match status" value="1"/>
</dbReference>
<feature type="transmembrane region" description="Helical" evidence="11">
    <location>
        <begin position="210"/>
        <end position="227"/>
    </location>
</feature>
<evidence type="ECO:0000256" key="2">
    <source>
        <dbReference type="ARBA" id="ARBA00006278"/>
    </source>
</evidence>
<evidence type="ECO:0000256" key="11">
    <source>
        <dbReference type="SAM" id="Phobius"/>
    </source>
</evidence>
<feature type="transmembrane region" description="Helical" evidence="11">
    <location>
        <begin position="172"/>
        <end position="190"/>
    </location>
</feature>